<dbReference type="Pfam" id="PF00202">
    <property type="entry name" value="Aminotran_3"/>
    <property type="match status" value="1"/>
</dbReference>
<dbReference type="SUPFAM" id="SSF53383">
    <property type="entry name" value="PLP-dependent transferases"/>
    <property type="match status" value="1"/>
</dbReference>
<dbReference type="InterPro" id="IPR005814">
    <property type="entry name" value="Aminotrans_3"/>
</dbReference>
<dbReference type="Gene3D" id="3.90.1150.10">
    <property type="entry name" value="Aspartate Aminotransferase, domain 1"/>
    <property type="match status" value="1"/>
</dbReference>
<comment type="cofactor">
    <cofactor evidence="1">
        <name>pyridoxal 5'-phosphate</name>
        <dbReference type="ChEBI" id="CHEBI:597326"/>
    </cofactor>
</comment>
<evidence type="ECO:0000256" key="1">
    <source>
        <dbReference type="ARBA" id="ARBA00001933"/>
    </source>
</evidence>
<dbReference type="CDD" id="cd00610">
    <property type="entry name" value="OAT_like"/>
    <property type="match status" value="1"/>
</dbReference>
<organism evidence="4 5">
    <name type="scientific">Cytobacillus eiseniae</name>
    <dbReference type="NCBI Taxonomy" id="762947"/>
    <lineage>
        <taxon>Bacteria</taxon>
        <taxon>Bacillati</taxon>
        <taxon>Bacillota</taxon>
        <taxon>Bacilli</taxon>
        <taxon>Bacillales</taxon>
        <taxon>Bacillaceae</taxon>
        <taxon>Cytobacillus</taxon>
    </lineage>
</organism>
<dbReference type="Proteomes" id="UP001519293">
    <property type="component" value="Unassembled WGS sequence"/>
</dbReference>
<dbReference type="InterPro" id="IPR015421">
    <property type="entry name" value="PyrdxlP-dep_Trfase_major"/>
</dbReference>
<keyword evidence="5" id="KW-1185">Reference proteome</keyword>
<protein>
    <submittedName>
        <fullName evidence="4">Glutamate-1-semialdehyde 2,1-aminomutase</fullName>
        <ecNumber evidence="4">5.4.3.8</ecNumber>
    </submittedName>
</protein>
<dbReference type="GO" id="GO:0042286">
    <property type="term" value="F:glutamate-1-semialdehyde 2,1-aminomutase activity"/>
    <property type="evidence" value="ECO:0007669"/>
    <property type="project" value="UniProtKB-EC"/>
</dbReference>
<name>A0ABS4RLE3_9BACI</name>
<evidence type="ECO:0000313" key="4">
    <source>
        <dbReference type="EMBL" id="MBP2243119.1"/>
    </source>
</evidence>
<dbReference type="Gene3D" id="3.40.640.10">
    <property type="entry name" value="Type I PLP-dependent aspartate aminotransferase-like (Major domain)"/>
    <property type="match status" value="1"/>
</dbReference>
<dbReference type="PANTHER" id="PTHR43713">
    <property type="entry name" value="GLUTAMATE-1-SEMIALDEHYDE 2,1-AMINOMUTASE"/>
    <property type="match status" value="1"/>
</dbReference>
<dbReference type="InterPro" id="IPR015422">
    <property type="entry name" value="PyrdxlP-dep_Trfase_small"/>
</dbReference>
<evidence type="ECO:0000313" key="5">
    <source>
        <dbReference type="Proteomes" id="UP001519293"/>
    </source>
</evidence>
<evidence type="ECO:0000256" key="3">
    <source>
        <dbReference type="RuleBase" id="RU003560"/>
    </source>
</evidence>
<accession>A0ABS4RLE3</accession>
<dbReference type="EMBL" id="JAGIKZ010000035">
    <property type="protein sequence ID" value="MBP2243119.1"/>
    <property type="molecule type" value="Genomic_DNA"/>
</dbReference>
<dbReference type="PANTHER" id="PTHR43713:SF3">
    <property type="entry name" value="GLUTAMATE-1-SEMIALDEHYDE 2,1-AMINOMUTASE 1, CHLOROPLASTIC-RELATED"/>
    <property type="match status" value="1"/>
</dbReference>
<dbReference type="RefSeq" id="WP_066392271.1">
    <property type="nucleotide sequence ID" value="NZ_JAGIKZ010000035.1"/>
</dbReference>
<reference evidence="4 5" key="1">
    <citation type="submission" date="2021-03" db="EMBL/GenBank/DDBJ databases">
        <title>Genomic Encyclopedia of Type Strains, Phase IV (KMG-IV): sequencing the most valuable type-strain genomes for metagenomic binning, comparative biology and taxonomic classification.</title>
        <authorList>
            <person name="Goeker M."/>
        </authorList>
    </citation>
    <scope>NUCLEOTIDE SEQUENCE [LARGE SCALE GENOMIC DNA]</scope>
    <source>
        <strain evidence="4 5">DSM 26675</strain>
    </source>
</reference>
<gene>
    <name evidence="4" type="ORF">J2Z40_003707</name>
</gene>
<proteinExistence type="inferred from homology"/>
<dbReference type="EC" id="5.4.3.8" evidence="4"/>
<evidence type="ECO:0000256" key="2">
    <source>
        <dbReference type="ARBA" id="ARBA00022898"/>
    </source>
</evidence>
<keyword evidence="4" id="KW-0413">Isomerase</keyword>
<keyword evidence="2 3" id="KW-0663">Pyridoxal phosphate</keyword>
<dbReference type="InterPro" id="IPR015424">
    <property type="entry name" value="PyrdxlP-dep_Trfase"/>
</dbReference>
<comment type="caution">
    <text evidence="4">The sequence shown here is derived from an EMBL/GenBank/DDBJ whole genome shotgun (WGS) entry which is preliminary data.</text>
</comment>
<comment type="similarity">
    <text evidence="3">Belongs to the class-III pyridoxal-phosphate-dependent aminotransferase family.</text>
</comment>
<sequence>MELTKSRELFVRAEKSVPGGVHSNSRFRNPHPIYYRKAEGAYLTDMDGNRYLDCIMGNGAIILGHNDQDFNERVQQYSSTGIVTGVETELSVKTAEKFLTLVPTAEQVRYTNTGTEAIMHAMAMARTYTGKQDIAVIEGAYNGWHDAVYVSTWPDLQKAGDSSEPKSLPGASGLIDDVVKSTLVLPYNNLEVAEQLLTENKHRIAALIIEPTMIDIGYIPAKKDYLQGLRKLCDQLNIVLVFDELLTGFRDSPGGAQGHYGVTPDLATFGKAISNGYMLAALAGKASIFETVTPGKGTCSFIGTYNGHQISLAASLAFMEIYEERNVFQTLQARTETLIAAFAKLADNYQIKARIQGRGGHFHWYFTDQEILDYRSATQSSKENYATFIAAFAQKGVYCSPNYLLHHAISMAHTDEIIQQLVNDMDGSLQKIAGIKAGS</sequence>